<evidence type="ECO:0000256" key="3">
    <source>
        <dbReference type="ARBA" id="ARBA00022980"/>
    </source>
</evidence>
<dbReference type="Gene3D" id="3.40.50.1110">
    <property type="entry name" value="SGNH hydrolase"/>
    <property type="match status" value="1"/>
</dbReference>
<dbReference type="InterPro" id="IPR000589">
    <property type="entry name" value="Ribosomal_uS15"/>
</dbReference>
<evidence type="ECO:0000256" key="1">
    <source>
        <dbReference type="ARBA" id="ARBA00008434"/>
    </source>
</evidence>
<keyword evidence="4" id="KW-0687">Ribonucleoprotein</keyword>
<evidence type="ECO:0000256" key="5">
    <source>
        <dbReference type="SAM" id="SignalP"/>
    </source>
</evidence>
<dbReference type="InterPro" id="IPR050592">
    <property type="entry name" value="GDSL_lipolytic_enzyme"/>
</dbReference>
<dbReference type="FunFam" id="1.10.287.10:FF:000003">
    <property type="entry name" value="40S ribosomal protein S13"/>
    <property type="match status" value="1"/>
</dbReference>
<feature type="domain" description="Small ribosomal subunit protein uS15 N-terminal" evidence="6">
    <location>
        <begin position="391"/>
        <end position="446"/>
    </location>
</feature>
<keyword evidence="8" id="KW-1185">Reference proteome</keyword>
<dbReference type="SUPFAM" id="SSF52266">
    <property type="entry name" value="SGNH hydrolase"/>
    <property type="match status" value="1"/>
</dbReference>
<dbReference type="NCBIfam" id="NF006331">
    <property type="entry name" value="PRK08561.1"/>
    <property type="match status" value="1"/>
</dbReference>
<dbReference type="Gene3D" id="1.10.287.10">
    <property type="entry name" value="S15/NS1, RNA-binding"/>
    <property type="match status" value="1"/>
</dbReference>
<dbReference type="SMART" id="SM01387">
    <property type="entry name" value="Ribosomal_S15"/>
    <property type="match status" value="1"/>
</dbReference>
<comment type="similarity">
    <text evidence="2">Belongs to the 'GDSL' lipolytic enzyme family.</text>
</comment>
<dbReference type="OrthoDB" id="10251424at2759"/>
<dbReference type="GO" id="GO:1990904">
    <property type="term" value="C:ribonucleoprotein complex"/>
    <property type="evidence" value="ECO:0007669"/>
    <property type="project" value="UniProtKB-KW"/>
</dbReference>
<dbReference type="AlphaFoldDB" id="A0A835QYH6"/>
<keyword evidence="5" id="KW-0732">Signal</keyword>
<dbReference type="InterPro" id="IPR036514">
    <property type="entry name" value="SGNH_hydro_sf"/>
</dbReference>
<feature type="chain" id="PRO_5032820262" description="Small ribosomal subunit protein uS15 N-terminal domain-containing protein" evidence="5">
    <location>
        <begin position="19"/>
        <end position="537"/>
    </location>
</feature>
<feature type="signal peptide" evidence="5">
    <location>
        <begin position="1"/>
        <end position="18"/>
    </location>
</feature>
<dbReference type="InterPro" id="IPR035669">
    <property type="entry name" value="SGNH_plant_lipase-like"/>
</dbReference>
<dbReference type="GO" id="GO:0005840">
    <property type="term" value="C:ribosome"/>
    <property type="evidence" value="ECO:0007669"/>
    <property type="project" value="UniProtKB-KW"/>
</dbReference>
<dbReference type="CDD" id="cd00353">
    <property type="entry name" value="Ribosomal_S15p_S13e"/>
    <property type="match status" value="1"/>
</dbReference>
<proteinExistence type="inferred from homology"/>
<evidence type="ECO:0000313" key="7">
    <source>
        <dbReference type="EMBL" id="KAG0476127.1"/>
    </source>
</evidence>
<dbReference type="Pfam" id="PF00657">
    <property type="entry name" value="Lipase_GDSL"/>
    <property type="match status" value="1"/>
</dbReference>
<dbReference type="PROSITE" id="PS00362">
    <property type="entry name" value="RIBOSOMAL_S15"/>
    <property type="match status" value="1"/>
</dbReference>
<dbReference type="PANTHER" id="PTHR45642">
    <property type="entry name" value="GDSL ESTERASE/LIPASE EXL3"/>
    <property type="match status" value="1"/>
</dbReference>
<dbReference type="Pfam" id="PF00312">
    <property type="entry name" value="Ribosomal_S15"/>
    <property type="match status" value="1"/>
</dbReference>
<evidence type="ECO:0000313" key="8">
    <source>
        <dbReference type="Proteomes" id="UP000636800"/>
    </source>
</evidence>
<accession>A0A835QYH6</accession>
<dbReference type="CDD" id="cd01837">
    <property type="entry name" value="SGNH_plant_lipase_like"/>
    <property type="match status" value="1"/>
</dbReference>
<dbReference type="InterPro" id="IPR009068">
    <property type="entry name" value="uS15_NS1_RNA-bd_sf"/>
</dbReference>
<dbReference type="Gene3D" id="4.10.860.130">
    <property type="match status" value="1"/>
</dbReference>
<reference evidence="7 8" key="1">
    <citation type="journal article" date="2020" name="Nat. Food">
        <title>A phased Vanilla planifolia genome enables genetic improvement of flavour and production.</title>
        <authorList>
            <person name="Hasing T."/>
            <person name="Tang H."/>
            <person name="Brym M."/>
            <person name="Khazi F."/>
            <person name="Huang T."/>
            <person name="Chambers A.H."/>
        </authorList>
    </citation>
    <scope>NUCLEOTIDE SEQUENCE [LARGE SCALE GENOMIC DNA]</scope>
    <source>
        <tissue evidence="7">Leaf</tissue>
    </source>
</reference>
<dbReference type="GO" id="GO:0006412">
    <property type="term" value="P:translation"/>
    <property type="evidence" value="ECO:0007669"/>
    <property type="project" value="InterPro"/>
</dbReference>
<dbReference type="InterPro" id="IPR012606">
    <property type="entry name" value="Ribosomal_uS15_N"/>
</dbReference>
<comment type="caution">
    <text evidence="7">The sequence shown here is derived from an EMBL/GenBank/DDBJ whole genome shotgun (WGS) entry which is preliminary data.</text>
</comment>
<dbReference type="InterPro" id="IPR001087">
    <property type="entry name" value="GDSL"/>
</dbReference>
<evidence type="ECO:0000256" key="2">
    <source>
        <dbReference type="ARBA" id="ARBA00008668"/>
    </source>
</evidence>
<evidence type="ECO:0000256" key="4">
    <source>
        <dbReference type="ARBA" id="ARBA00023274"/>
    </source>
</evidence>
<dbReference type="FunFam" id="4.10.860.130:FF:000001">
    <property type="entry name" value="40S ribosomal protein S13"/>
    <property type="match status" value="1"/>
</dbReference>
<dbReference type="GO" id="GO:0016788">
    <property type="term" value="F:hydrolase activity, acting on ester bonds"/>
    <property type="evidence" value="ECO:0007669"/>
    <property type="project" value="InterPro"/>
</dbReference>
<dbReference type="EMBL" id="JADCNL010000006">
    <property type="protein sequence ID" value="KAG0476127.1"/>
    <property type="molecule type" value="Genomic_DNA"/>
</dbReference>
<comment type="similarity">
    <text evidence="1">Belongs to the universal ribosomal protein uS15 family.</text>
</comment>
<dbReference type="GO" id="GO:0003735">
    <property type="term" value="F:structural constituent of ribosome"/>
    <property type="evidence" value="ECO:0007669"/>
    <property type="project" value="InterPro"/>
</dbReference>
<sequence>MATSHLLLFLLLSSLLHQHPTASPQPSPSPPPPLHNISAVFAFGDSTLDTGNNNHLPTLVRADHPPYGCDFYGGVATGRFSDGRLITDYLVSSLGLKDYLPPFSDAIVSVDDLRTGVCFASAGSGLDDLTAVQSAVMTMDQQMKRFEEYLGRLRQSVGTPAADKTVADALFVVGVGSNDLMMNYYLLPTRKVAYTLQEYFAFLLDKLQSLIERLHGMGARRLTIAGLPPLGCLPLQMTQTSPPAGPRACVEQQNADAAAYNGMLQQLLQRLEASLEGAKIAYVDIYTPLMDMVTQPDAYGFVETSVGCCGTGTIEMGPLCAAPLPTCADPSKYMFWDSVHPTQAAYEALAKIFMEHVLPKLSFPVLVAALCEGKLSAFSISAVAVCHRLCRNGSKGISSSALPYKRTPPSWLKTSSQDVEESICKFAKKGLTPSQIGVILRDSHGVAQVKSVTGSKILRILKAHGLAPEIPEDLYHLIKKAVAIRKHLERNRKDKDSKFRLILVESRIHRLARYYKRTKKLPPVWKYESTTASTLVA</sequence>
<organism evidence="7 8">
    <name type="scientific">Vanilla planifolia</name>
    <name type="common">Vanilla</name>
    <dbReference type="NCBI Taxonomy" id="51239"/>
    <lineage>
        <taxon>Eukaryota</taxon>
        <taxon>Viridiplantae</taxon>
        <taxon>Streptophyta</taxon>
        <taxon>Embryophyta</taxon>
        <taxon>Tracheophyta</taxon>
        <taxon>Spermatophyta</taxon>
        <taxon>Magnoliopsida</taxon>
        <taxon>Liliopsida</taxon>
        <taxon>Asparagales</taxon>
        <taxon>Orchidaceae</taxon>
        <taxon>Vanilloideae</taxon>
        <taxon>Vanilleae</taxon>
        <taxon>Vanilla</taxon>
    </lineage>
</organism>
<dbReference type="PANTHER" id="PTHR45642:SF145">
    <property type="entry name" value="OS05G0468500 PROTEIN"/>
    <property type="match status" value="1"/>
</dbReference>
<evidence type="ECO:0000259" key="6">
    <source>
        <dbReference type="SMART" id="SM01386"/>
    </source>
</evidence>
<dbReference type="InterPro" id="IPR023029">
    <property type="entry name" value="Ribosomal_uS15_arc_euk"/>
</dbReference>
<dbReference type="SUPFAM" id="SSF47060">
    <property type="entry name" value="S15/NS1 RNA-binding domain"/>
    <property type="match status" value="1"/>
</dbReference>
<dbReference type="Proteomes" id="UP000636800">
    <property type="component" value="Chromosome 6"/>
</dbReference>
<protein>
    <recommendedName>
        <fullName evidence="6">Small ribosomal subunit protein uS15 N-terminal domain-containing protein</fullName>
    </recommendedName>
</protein>
<name>A0A835QYH6_VANPL</name>
<dbReference type="SMART" id="SM01386">
    <property type="entry name" value="Ribosomal_S13_N"/>
    <property type="match status" value="1"/>
</dbReference>
<keyword evidence="3" id="KW-0689">Ribosomal protein</keyword>
<gene>
    <name evidence="7" type="ORF">HPP92_012968</name>
</gene>
<dbReference type="HAMAP" id="MF_01343_A">
    <property type="entry name" value="Ribosomal_uS15_A"/>
    <property type="match status" value="1"/>
</dbReference>
<dbReference type="Pfam" id="PF08069">
    <property type="entry name" value="Ribosomal_S13_N"/>
    <property type="match status" value="1"/>
</dbReference>